<dbReference type="Proteomes" id="UP001497457">
    <property type="component" value="Chromosome 19rd"/>
</dbReference>
<evidence type="ECO:0000256" key="3">
    <source>
        <dbReference type="ARBA" id="ARBA00022692"/>
    </source>
</evidence>
<sequence length="185" mass="20579">MPRGPCASLNQRCWGLRDADLCCALLHHRAEAMRWVSATAAATLMLATGTNIRRSFLVPFFALQAPSSTISTIKGDYGRWMAFAGILLRLLHFIPGELDLPLSTILLVMIAPYQFMDLRGSQGGAILSAAIAIYLTFQHFNSVGSLRNAFRRESIIATVSIIHMTFFLKFPGKCRKSWLQFPESI</sequence>
<dbReference type="Pfam" id="PF05562">
    <property type="entry name" value="WCOR413"/>
    <property type="match status" value="1"/>
</dbReference>
<keyword evidence="8" id="KW-1185">Reference proteome</keyword>
<protein>
    <submittedName>
        <fullName evidence="6">Uncharacterized protein</fullName>
    </submittedName>
</protein>
<name>A0ABC8ZNS5_9POAL</name>
<dbReference type="Proteomes" id="UP001497457">
    <property type="component" value="Chromosome 20rd"/>
</dbReference>
<reference evidence="8" key="1">
    <citation type="submission" date="2024-06" db="EMBL/GenBank/DDBJ databases">
        <authorList>
            <person name="Ryan C."/>
        </authorList>
    </citation>
    <scope>NUCLEOTIDE SEQUENCE [LARGE SCALE GENOMIC DNA]</scope>
</reference>
<comment type="similarity">
    <text evidence="2">Belongs to the Cold-regulated 413 protein family.</text>
</comment>
<dbReference type="PANTHER" id="PTHR33596:SF17">
    <property type="entry name" value="COLD-REGULATED 413 INNER MEMBRANE PROTEIN 1, CHLOROPLASTIC-RELATED"/>
    <property type="match status" value="1"/>
</dbReference>
<dbReference type="EMBL" id="OZ075129">
    <property type="protein sequence ID" value="CAL4962218.1"/>
    <property type="molecule type" value="Genomic_DNA"/>
</dbReference>
<evidence type="ECO:0000313" key="6">
    <source>
        <dbReference type="EMBL" id="CAL4962218.1"/>
    </source>
</evidence>
<proteinExistence type="inferred from homology"/>
<keyword evidence="5" id="KW-0472">Membrane</keyword>
<gene>
    <name evidence="6" type="ORF">URODEC1_LOCUS45493</name>
    <name evidence="7" type="ORF">URODEC1_LOCUS52787</name>
</gene>
<organism evidence="6 8">
    <name type="scientific">Urochloa decumbens</name>
    <dbReference type="NCBI Taxonomy" id="240449"/>
    <lineage>
        <taxon>Eukaryota</taxon>
        <taxon>Viridiplantae</taxon>
        <taxon>Streptophyta</taxon>
        <taxon>Embryophyta</taxon>
        <taxon>Tracheophyta</taxon>
        <taxon>Spermatophyta</taxon>
        <taxon>Magnoliopsida</taxon>
        <taxon>Liliopsida</taxon>
        <taxon>Poales</taxon>
        <taxon>Poaceae</taxon>
        <taxon>PACMAD clade</taxon>
        <taxon>Panicoideae</taxon>
        <taxon>Panicodae</taxon>
        <taxon>Paniceae</taxon>
        <taxon>Melinidinae</taxon>
        <taxon>Urochloa</taxon>
    </lineage>
</organism>
<dbReference type="AlphaFoldDB" id="A0ABC8ZNS5"/>
<comment type="subcellular location">
    <subcellularLocation>
        <location evidence="1">Membrane</location>
        <topology evidence="1">Multi-pass membrane protein</topology>
    </subcellularLocation>
</comment>
<evidence type="ECO:0000256" key="5">
    <source>
        <dbReference type="ARBA" id="ARBA00023136"/>
    </source>
</evidence>
<evidence type="ECO:0000313" key="7">
    <source>
        <dbReference type="EMBL" id="CAL4974875.1"/>
    </source>
</evidence>
<evidence type="ECO:0000256" key="4">
    <source>
        <dbReference type="ARBA" id="ARBA00022989"/>
    </source>
</evidence>
<keyword evidence="4" id="KW-1133">Transmembrane helix</keyword>
<evidence type="ECO:0000313" key="8">
    <source>
        <dbReference type="Proteomes" id="UP001497457"/>
    </source>
</evidence>
<dbReference type="InterPro" id="IPR008892">
    <property type="entry name" value="COR413"/>
</dbReference>
<dbReference type="EMBL" id="OZ075130">
    <property type="protein sequence ID" value="CAL4974875.1"/>
    <property type="molecule type" value="Genomic_DNA"/>
</dbReference>
<reference evidence="6 8" key="2">
    <citation type="submission" date="2024-10" db="EMBL/GenBank/DDBJ databases">
        <authorList>
            <person name="Ryan C."/>
        </authorList>
    </citation>
    <scope>NUCLEOTIDE SEQUENCE [LARGE SCALE GENOMIC DNA]</scope>
</reference>
<dbReference type="GO" id="GO:0016020">
    <property type="term" value="C:membrane"/>
    <property type="evidence" value="ECO:0007669"/>
    <property type="project" value="UniProtKB-SubCell"/>
</dbReference>
<evidence type="ECO:0000256" key="1">
    <source>
        <dbReference type="ARBA" id="ARBA00004141"/>
    </source>
</evidence>
<dbReference type="PANTHER" id="PTHR33596">
    <property type="entry name" value="COLD-REGULATED 413 PLASMA MEMBRANE PROTEIN 2"/>
    <property type="match status" value="1"/>
</dbReference>
<keyword evidence="3" id="KW-0812">Transmembrane</keyword>
<evidence type="ECO:0000256" key="2">
    <source>
        <dbReference type="ARBA" id="ARBA00005852"/>
    </source>
</evidence>
<accession>A0ABC8ZNS5</accession>